<reference evidence="1" key="1">
    <citation type="submission" date="2020-08" db="EMBL/GenBank/DDBJ databases">
        <title>Genome sequencing and assembly of the red palm weevil Rhynchophorus ferrugineus.</title>
        <authorList>
            <person name="Dias G.B."/>
            <person name="Bergman C.M."/>
            <person name="Manee M."/>
        </authorList>
    </citation>
    <scope>NUCLEOTIDE SEQUENCE</scope>
    <source>
        <strain evidence="1">AA-2017</strain>
        <tissue evidence="1">Whole larva</tissue>
    </source>
</reference>
<dbReference type="AlphaFoldDB" id="A0A834M3V9"/>
<organism evidence="1 2">
    <name type="scientific">Rhynchophorus ferrugineus</name>
    <name type="common">Red palm weevil</name>
    <name type="synonym">Curculio ferrugineus</name>
    <dbReference type="NCBI Taxonomy" id="354439"/>
    <lineage>
        <taxon>Eukaryota</taxon>
        <taxon>Metazoa</taxon>
        <taxon>Ecdysozoa</taxon>
        <taxon>Arthropoda</taxon>
        <taxon>Hexapoda</taxon>
        <taxon>Insecta</taxon>
        <taxon>Pterygota</taxon>
        <taxon>Neoptera</taxon>
        <taxon>Endopterygota</taxon>
        <taxon>Coleoptera</taxon>
        <taxon>Polyphaga</taxon>
        <taxon>Cucujiformia</taxon>
        <taxon>Curculionidae</taxon>
        <taxon>Dryophthorinae</taxon>
        <taxon>Rhynchophorus</taxon>
    </lineage>
</organism>
<gene>
    <name evidence="1" type="ORF">GWI33_020900</name>
</gene>
<evidence type="ECO:0000313" key="1">
    <source>
        <dbReference type="EMBL" id="KAF7265830.1"/>
    </source>
</evidence>
<accession>A0A834M3V9</accession>
<evidence type="ECO:0000313" key="2">
    <source>
        <dbReference type="Proteomes" id="UP000625711"/>
    </source>
</evidence>
<name>A0A834M3V9_RHYFE</name>
<proteinExistence type="predicted"/>
<protein>
    <submittedName>
        <fullName evidence="1">Uncharacterized protein</fullName>
    </submittedName>
</protein>
<dbReference type="Proteomes" id="UP000625711">
    <property type="component" value="Unassembled WGS sequence"/>
</dbReference>
<keyword evidence="2" id="KW-1185">Reference proteome</keyword>
<sequence length="321" mass="36635">MDRLLKIYSQLNSGSIYNGMKIFLSFVLLTVLRPYGLSQVCNTCEGDDCFKGKFTVSNCTKSNSIFGNFESKSVLQKQFGCLDLLYIKEHKMMYLKQCIQSENITSYCLDLKKQILILQCKVRVAQVLLDEGNSEEKPHSDSLYSGKRDNEKITKKIEKYSEISTSETLTEDSTLNKHRMATSNIEILIQEAIDLSNSQEVRHDSIEITKKVNEISVTNDISEYHSFPKQETTGGLEKHQSNNLTDKTSGIRSIFEEPTEIYNSTETVGALERNQSESMHNKDIAEERENNETTITSEILRKTTINYTIEDKSETKKKPVL</sequence>
<dbReference type="EMBL" id="JAACXV010014584">
    <property type="protein sequence ID" value="KAF7265830.1"/>
    <property type="molecule type" value="Genomic_DNA"/>
</dbReference>
<comment type="caution">
    <text evidence="1">The sequence shown here is derived from an EMBL/GenBank/DDBJ whole genome shotgun (WGS) entry which is preliminary data.</text>
</comment>